<dbReference type="OrthoDB" id="6778550at2759"/>
<dbReference type="SUPFAM" id="SSF50630">
    <property type="entry name" value="Acid proteases"/>
    <property type="match status" value="1"/>
</dbReference>
<dbReference type="CDD" id="cd00303">
    <property type="entry name" value="retropepsin_like"/>
    <property type="match status" value="1"/>
</dbReference>
<evidence type="ECO:0000313" key="2">
    <source>
        <dbReference type="Proteomes" id="UP000747110"/>
    </source>
</evidence>
<dbReference type="EMBL" id="BNCP01000017">
    <property type="protein sequence ID" value="GIL79945.1"/>
    <property type="molecule type" value="Genomic_DNA"/>
</dbReference>
<evidence type="ECO:0008006" key="3">
    <source>
        <dbReference type="Google" id="ProtNLM"/>
    </source>
</evidence>
<dbReference type="PANTHER" id="PTHR12917">
    <property type="entry name" value="ASPARTYL PROTEASE DDI-RELATED"/>
    <property type="match status" value="1"/>
</dbReference>
<name>A0A8J4CCR1_9CHLO</name>
<dbReference type="Gene3D" id="2.40.70.10">
    <property type="entry name" value="Acid Proteases"/>
    <property type="match status" value="1"/>
</dbReference>
<proteinExistence type="predicted"/>
<dbReference type="InterPro" id="IPR021109">
    <property type="entry name" value="Peptidase_aspartic_dom_sf"/>
</dbReference>
<gene>
    <name evidence="1" type="ORF">Vretifemale_9173</name>
</gene>
<dbReference type="Pfam" id="PF13975">
    <property type="entry name" value="gag-asp_proteas"/>
    <property type="match status" value="1"/>
</dbReference>
<dbReference type="PANTHER" id="PTHR12917:SF17">
    <property type="entry name" value="NUCLEAR RECEPTOR-INTERACTING PROTEIN 2"/>
    <property type="match status" value="1"/>
</dbReference>
<dbReference type="AlphaFoldDB" id="A0A8J4CCR1"/>
<evidence type="ECO:0000313" key="1">
    <source>
        <dbReference type="EMBL" id="GIL79945.1"/>
    </source>
</evidence>
<reference evidence="1" key="1">
    <citation type="journal article" date="2021" name="Proc. Natl. Acad. Sci. U.S.A.">
        <title>Three genomes in the algal genus Volvox reveal the fate of a haploid sex-determining region after a transition to homothallism.</title>
        <authorList>
            <person name="Yamamoto K."/>
            <person name="Hamaji T."/>
            <person name="Kawai-Toyooka H."/>
            <person name="Matsuzaki R."/>
            <person name="Takahashi F."/>
            <person name="Nishimura Y."/>
            <person name="Kawachi M."/>
            <person name="Noguchi H."/>
            <person name="Minakuchi Y."/>
            <person name="Umen J.G."/>
            <person name="Toyoda A."/>
            <person name="Nozaki H."/>
        </authorList>
    </citation>
    <scope>NUCLEOTIDE SEQUENCE</scope>
    <source>
        <strain evidence="1">NIES-3786</strain>
    </source>
</reference>
<organism evidence="1 2">
    <name type="scientific">Volvox reticuliferus</name>
    <dbReference type="NCBI Taxonomy" id="1737510"/>
    <lineage>
        <taxon>Eukaryota</taxon>
        <taxon>Viridiplantae</taxon>
        <taxon>Chlorophyta</taxon>
        <taxon>core chlorophytes</taxon>
        <taxon>Chlorophyceae</taxon>
        <taxon>CS clade</taxon>
        <taxon>Chlamydomonadales</taxon>
        <taxon>Volvocaceae</taxon>
        <taxon>Volvox</taxon>
    </lineage>
</organism>
<keyword evidence="2" id="KW-1185">Reference proteome</keyword>
<dbReference type="Proteomes" id="UP000747110">
    <property type="component" value="Unassembled WGS sequence"/>
</dbReference>
<comment type="caution">
    <text evidence="1">The sequence shown here is derived from an EMBL/GenBank/DDBJ whole genome shotgun (WGS) entry which is preliminary data.</text>
</comment>
<feature type="non-terminal residue" evidence="1">
    <location>
        <position position="207"/>
    </location>
</feature>
<accession>A0A8J4CCR1</accession>
<protein>
    <recommendedName>
        <fullName evidence="3">Peptidase A2 domain-containing protein</fullName>
    </recommendedName>
</protein>
<sequence length="207" mass="21979">MRKVCRFEPGTVLYNGVDLAGAPVPLSVQAYAVDVWYDAPAPHSEGSAERFKPALSVLLSSAESVPADNRVPLIQVDLAGRTLKALVDTGTSDDFISSAEVNALGLCPQSSEWSQVTLADGGKQPILGRVTLRLGIGPLRITTQPYVLRELTEAATYILGSSTLWQYGAGIDLESGTLRLRKGTLSCKVPFVSFASVEPEGGKSEAE</sequence>